<dbReference type="InterPro" id="IPR028098">
    <property type="entry name" value="Glyco_trans_4-like_N"/>
</dbReference>
<evidence type="ECO:0008006" key="7">
    <source>
        <dbReference type="Google" id="ProtNLM"/>
    </source>
</evidence>
<keyword evidence="6" id="KW-1185">Reference proteome</keyword>
<comment type="caution">
    <text evidence="5">The sequence shown here is derived from an EMBL/GenBank/DDBJ whole genome shotgun (WGS) entry which is preliminary data.</text>
</comment>
<evidence type="ECO:0000256" key="1">
    <source>
        <dbReference type="ARBA" id="ARBA00022676"/>
    </source>
</evidence>
<dbReference type="PANTHER" id="PTHR12526:SF510">
    <property type="entry name" value="D-INOSITOL 3-PHOSPHATE GLYCOSYLTRANSFERASE"/>
    <property type="match status" value="1"/>
</dbReference>
<dbReference type="CDD" id="cd03801">
    <property type="entry name" value="GT4_PimA-like"/>
    <property type="match status" value="1"/>
</dbReference>
<dbReference type="Pfam" id="PF00534">
    <property type="entry name" value="Glycos_transf_1"/>
    <property type="match status" value="1"/>
</dbReference>
<dbReference type="Proteomes" id="UP000031364">
    <property type="component" value="Unassembled WGS sequence"/>
</dbReference>
<organism evidence="5 6">
    <name type="scientific">Nocardia vulneris</name>
    <dbReference type="NCBI Taxonomy" id="1141657"/>
    <lineage>
        <taxon>Bacteria</taxon>
        <taxon>Bacillati</taxon>
        <taxon>Actinomycetota</taxon>
        <taxon>Actinomycetes</taxon>
        <taxon>Mycobacteriales</taxon>
        <taxon>Nocardiaceae</taxon>
        <taxon>Nocardia</taxon>
    </lineage>
</organism>
<evidence type="ECO:0000313" key="5">
    <source>
        <dbReference type="EMBL" id="KIA61114.1"/>
    </source>
</evidence>
<keyword evidence="2" id="KW-0808">Transferase</keyword>
<name>A0ABR4Z7T9_9NOCA</name>
<keyword evidence="1" id="KW-0328">Glycosyltransferase</keyword>
<dbReference type="Gene3D" id="3.40.50.2000">
    <property type="entry name" value="Glycogen Phosphorylase B"/>
    <property type="match status" value="2"/>
</dbReference>
<sequence>MAKLLWQIEPDVIDCSTWEAETLTYLTDLRPGRAPVLVRGEFSARTIGAPQLAHDERQLVRRADRVIAVSHYAARDLADAYDIAAPAVIYNGIDRRRFCPGPHRAPTSGLWVSLNDEGELIDPTPIRTLLESGRPVPPFTPDPRGRIRLVWVGKITPMKGWDLLEQIATQLRDTAVITAVLGHSARYCPVTPKSAPITVLHDLDDTDMPTVYRSADWLLSTSRWEGFGLAIAEAIACGTPVLLPEHLGVAPELLASGGGYTYRDVDDLARLLTTRTPRSGTLPSHFDWGLNAATTLDHYRQLVHG</sequence>
<feature type="domain" description="Glycosyltransferase subfamily 4-like N-terminal" evidence="4">
    <location>
        <begin position="9"/>
        <end position="96"/>
    </location>
</feature>
<dbReference type="InterPro" id="IPR001296">
    <property type="entry name" value="Glyco_trans_1"/>
</dbReference>
<dbReference type="Pfam" id="PF13439">
    <property type="entry name" value="Glyco_transf_4"/>
    <property type="match status" value="1"/>
</dbReference>
<dbReference type="EMBL" id="JNFP01000051">
    <property type="protein sequence ID" value="KIA61114.1"/>
    <property type="molecule type" value="Genomic_DNA"/>
</dbReference>
<gene>
    <name evidence="5" type="ORF">FG87_32800</name>
</gene>
<evidence type="ECO:0000256" key="2">
    <source>
        <dbReference type="ARBA" id="ARBA00022679"/>
    </source>
</evidence>
<feature type="domain" description="Glycosyl transferase family 1" evidence="3">
    <location>
        <begin position="146"/>
        <end position="262"/>
    </location>
</feature>
<accession>A0ABR4Z7T9</accession>
<evidence type="ECO:0000259" key="3">
    <source>
        <dbReference type="Pfam" id="PF00534"/>
    </source>
</evidence>
<evidence type="ECO:0000313" key="6">
    <source>
        <dbReference type="Proteomes" id="UP000031364"/>
    </source>
</evidence>
<dbReference type="PANTHER" id="PTHR12526">
    <property type="entry name" value="GLYCOSYLTRANSFERASE"/>
    <property type="match status" value="1"/>
</dbReference>
<dbReference type="SUPFAM" id="SSF53756">
    <property type="entry name" value="UDP-Glycosyltransferase/glycogen phosphorylase"/>
    <property type="match status" value="1"/>
</dbReference>
<evidence type="ECO:0000259" key="4">
    <source>
        <dbReference type="Pfam" id="PF13439"/>
    </source>
</evidence>
<reference evidence="5 6" key="1">
    <citation type="journal article" date="2014" name="Int. J. Syst. Evol. Microbiol.">
        <title>Nocardia vulneris sp. nov., isolated from wounds of human patients in North America.</title>
        <authorList>
            <person name="Lasker B.A."/>
            <person name="Bell M."/>
            <person name="Klenk H.P."/>
            <person name="Sproer C."/>
            <person name="Schumann C."/>
            <person name="Schumann P."/>
            <person name="Brown J.M."/>
        </authorList>
    </citation>
    <scope>NUCLEOTIDE SEQUENCE [LARGE SCALE GENOMIC DNA]</scope>
    <source>
        <strain evidence="5 6">W9851</strain>
    </source>
</reference>
<protein>
    <recommendedName>
        <fullName evidence="7">Glycosyl transferase family 1 domain-containing protein</fullName>
    </recommendedName>
</protein>
<proteinExistence type="predicted"/>